<dbReference type="Proteomes" id="UP000504606">
    <property type="component" value="Unplaced"/>
</dbReference>
<dbReference type="KEGG" id="foc:113206804"/>
<evidence type="ECO:0000313" key="3">
    <source>
        <dbReference type="RefSeq" id="XP_026278838.1"/>
    </source>
</evidence>
<reference evidence="3" key="1">
    <citation type="submission" date="2025-08" db="UniProtKB">
        <authorList>
            <consortium name="RefSeq"/>
        </authorList>
    </citation>
    <scope>IDENTIFICATION</scope>
    <source>
        <tissue evidence="3">Whole organism</tissue>
    </source>
</reference>
<proteinExistence type="predicted"/>
<organism evidence="2 3">
    <name type="scientific">Frankliniella occidentalis</name>
    <name type="common">Western flower thrips</name>
    <name type="synonym">Euthrips occidentalis</name>
    <dbReference type="NCBI Taxonomy" id="133901"/>
    <lineage>
        <taxon>Eukaryota</taxon>
        <taxon>Metazoa</taxon>
        <taxon>Ecdysozoa</taxon>
        <taxon>Arthropoda</taxon>
        <taxon>Hexapoda</taxon>
        <taxon>Insecta</taxon>
        <taxon>Pterygota</taxon>
        <taxon>Neoptera</taxon>
        <taxon>Paraneoptera</taxon>
        <taxon>Thysanoptera</taxon>
        <taxon>Terebrantia</taxon>
        <taxon>Thripoidea</taxon>
        <taxon>Thripidae</taxon>
        <taxon>Frankliniella</taxon>
    </lineage>
</organism>
<feature type="region of interest" description="Disordered" evidence="1">
    <location>
        <begin position="135"/>
        <end position="162"/>
    </location>
</feature>
<dbReference type="AlphaFoldDB" id="A0A6J1SDT7"/>
<protein>
    <submittedName>
        <fullName evidence="3">Uncharacterized protein LOC113206804</fullName>
    </submittedName>
</protein>
<gene>
    <name evidence="3" type="primary">LOC113206804</name>
</gene>
<dbReference type="RefSeq" id="XP_026278838.1">
    <property type="nucleotide sequence ID" value="XM_026423053.2"/>
</dbReference>
<evidence type="ECO:0000313" key="2">
    <source>
        <dbReference type="Proteomes" id="UP000504606"/>
    </source>
</evidence>
<sequence>MLQNMDPFARFRRNIGEKKVRKLPEELVRGQLYLVNKLERKLSDFKDKEGRDVWNLIAHFRENATNFYVYMGSDFNNPTIEEVNAFNQLCANGQNPRIAFYGYQGKAKIMDLLRHNEGVDEERMGQCTAHEVALKRSSSSSVGSSPVPSPSKVFVDSDRADN</sequence>
<keyword evidence="2" id="KW-1185">Reference proteome</keyword>
<dbReference type="GeneID" id="113206804"/>
<accession>A0A6J1SDT7</accession>
<name>A0A6J1SDT7_FRAOC</name>
<evidence type="ECO:0000256" key="1">
    <source>
        <dbReference type="SAM" id="MobiDB-lite"/>
    </source>
</evidence>
<feature type="compositionally biased region" description="Low complexity" evidence="1">
    <location>
        <begin position="137"/>
        <end position="154"/>
    </location>
</feature>